<evidence type="ECO:0000256" key="1">
    <source>
        <dbReference type="SAM" id="Phobius"/>
    </source>
</evidence>
<evidence type="ECO:0000313" key="3">
    <source>
        <dbReference type="Proteomes" id="UP000653730"/>
    </source>
</evidence>
<dbReference type="EMBL" id="JACVDC010000001">
    <property type="protein sequence ID" value="MBC9794354.1"/>
    <property type="molecule type" value="Genomic_DNA"/>
</dbReference>
<organism evidence="2 3">
    <name type="scientific">Sinomicrobium weinanense</name>
    <dbReference type="NCBI Taxonomy" id="2842200"/>
    <lineage>
        <taxon>Bacteria</taxon>
        <taxon>Pseudomonadati</taxon>
        <taxon>Bacteroidota</taxon>
        <taxon>Flavobacteriia</taxon>
        <taxon>Flavobacteriales</taxon>
        <taxon>Flavobacteriaceae</taxon>
        <taxon>Sinomicrobium</taxon>
    </lineage>
</organism>
<reference evidence="2 3" key="1">
    <citation type="submission" date="2020-09" db="EMBL/GenBank/DDBJ databases">
        <title>Sinomicrobium weinanense sp. nov., a halophilic bacteria isolated from saline-alkali soil.</title>
        <authorList>
            <person name="Wu P."/>
            <person name="Ren H."/>
            <person name="Mei Y."/>
            <person name="Liang Y."/>
            <person name="Chen Z."/>
        </authorList>
    </citation>
    <scope>NUCLEOTIDE SEQUENCE [LARGE SCALE GENOMIC DNA]</scope>
    <source>
        <strain evidence="2 3">FJxs</strain>
    </source>
</reference>
<dbReference type="Proteomes" id="UP000653730">
    <property type="component" value="Unassembled WGS sequence"/>
</dbReference>
<keyword evidence="3" id="KW-1185">Reference proteome</keyword>
<keyword evidence="1" id="KW-1133">Transmembrane helix</keyword>
<keyword evidence="1" id="KW-0472">Membrane</keyword>
<comment type="caution">
    <text evidence="2">The sequence shown here is derived from an EMBL/GenBank/DDBJ whole genome shotgun (WGS) entry which is preliminary data.</text>
</comment>
<sequence length="519" mass="59294">MAQNTPRVSSRIDSTQMRIGEQLRYQIEIEADSTALVVFPEGQTFTPLEMVEATDIDTFRNKDRFNLTRKYALTQFDSGHYTLPRQKIIINNKEFYTDSLQVTVSDIPVDTTSQKMYDIKPLAEVSNNYSGWGKILLWALIGLLVAGALVYWFFIRKKPLSDAEKEALLPPFDRALLGLKKLEESRYLIQSQYKEYYSELTNIVRAYLEEEIHISAMESTTEELVARLELLQQSGKLNLEKPTIDNFKNVLKKADLVKFARSRPETRAAEEDRKVIENVVVKTREAIPEPTEEELLQQEEYQAKLERKRRKKKRVLIGITAACLLLITTGGAVAYYGFYQVKDTVFGHPTRELLHGEWITSEYGYPIITLETPKVLRRAEVKLSNAMKKVISTNQTFVYGNFTGNFHVSASVTTLREGVEFRVEDAVQGAIATMEQQGAKNIIVKQDEFTTPSGKKGSKVYGNLDITTPDGETIKGEYIMLNFTEKGAFQQVIIVHKQDDRYAKDIENRIVNSIDFKTQ</sequence>
<feature type="transmembrane region" description="Helical" evidence="1">
    <location>
        <begin position="135"/>
        <end position="155"/>
    </location>
</feature>
<keyword evidence="1" id="KW-0812">Transmembrane</keyword>
<feature type="transmembrane region" description="Helical" evidence="1">
    <location>
        <begin position="315"/>
        <end position="338"/>
    </location>
</feature>
<evidence type="ECO:0008006" key="4">
    <source>
        <dbReference type="Google" id="ProtNLM"/>
    </source>
</evidence>
<gene>
    <name evidence="2" type="ORF">IBL28_00125</name>
</gene>
<accession>A0A926JNC8</accession>
<protein>
    <recommendedName>
        <fullName evidence="4">DUF4381 domain-containing protein</fullName>
    </recommendedName>
</protein>
<name>A0A926JNC8_9FLAO</name>
<evidence type="ECO:0000313" key="2">
    <source>
        <dbReference type="EMBL" id="MBC9794354.1"/>
    </source>
</evidence>
<proteinExistence type="predicted"/>
<dbReference type="AlphaFoldDB" id="A0A926JNC8"/>